<dbReference type="NCBIfam" id="TIGR00199">
    <property type="entry name" value="PncC_domain"/>
    <property type="match status" value="1"/>
</dbReference>
<dbReference type="SMART" id="SM00852">
    <property type="entry name" value="MoCF_biosynth"/>
    <property type="match status" value="1"/>
</dbReference>
<dbReference type="InterPro" id="IPR008136">
    <property type="entry name" value="CinA_C"/>
</dbReference>
<dbReference type="PANTHER" id="PTHR13939">
    <property type="entry name" value="NICOTINAMIDE-NUCLEOTIDE AMIDOHYDROLASE PNCC"/>
    <property type="match status" value="1"/>
</dbReference>
<dbReference type="CDD" id="cd00885">
    <property type="entry name" value="cinA"/>
    <property type="match status" value="1"/>
</dbReference>
<dbReference type="Pfam" id="PF18146">
    <property type="entry name" value="CinA_KH"/>
    <property type="match status" value="1"/>
</dbReference>
<sequence>MKAEIIAVGTELLLGQIANTNAQYLSQQLAEIGVNVYFHTVVGDNPDRLVQAIRQAETRADLLIFTGGLGPTQDDLTKEIVAKHLGKQLTTDEYAWKKIQEYFERTGRKMTPNNKKQADVIEGGKVLPNEHGMAPGIFLQNDSKYYMLLPGPPHEMKPMFRIYGREAILDQLEQQERIESRVLRFFNIGESQIAHELSDLIESQSNPTVAPLAGAGEVTIRITARHEQEVMAVSMLDDIEKRILERVGEYFYGYDDTSLMAELLKLLEERQLTIAAAESLTGGLFQSEMTSVVGVSTMLLGGIVCYSNKAKIKLCNVKPETIEKHGAVSEQCAAELASNVREALGADIGISFTGVAGPDSLEGHPAGTVWIGIAFKDQPAKALLAKMAGTRNGNRKRSVKMGCYHLLKELQKSRKID</sequence>
<feature type="domain" description="MoaB/Mog" evidence="2">
    <location>
        <begin position="4"/>
        <end position="170"/>
    </location>
</feature>
<dbReference type="GO" id="GO:0019159">
    <property type="term" value="F:nicotinamide-nucleotide amidase activity"/>
    <property type="evidence" value="ECO:0007669"/>
    <property type="project" value="UniProtKB-EC"/>
</dbReference>
<organism evidence="3 4">
    <name type="scientific">Siminovitchia thermophila</name>
    <dbReference type="NCBI Taxonomy" id="1245522"/>
    <lineage>
        <taxon>Bacteria</taxon>
        <taxon>Bacillati</taxon>
        <taxon>Bacillota</taxon>
        <taxon>Bacilli</taxon>
        <taxon>Bacillales</taxon>
        <taxon>Bacillaceae</taxon>
        <taxon>Siminovitchia</taxon>
    </lineage>
</organism>
<evidence type="ECO:0000313" key="4">
    <source>
        <dbReference type="Proteomes" id="UP000823485"/>
    </source>
</evidence>
<dbReference type="SUPFAM" id="SSF142433">
    <property type="entry name" value="CinA-like"/>
    <property type="match status" value="1"/>
</dbReference>
<dbReference type="NCBIfam" id="TIGR00177">
    <property type="entry name" value="molyb_syn"/>
    <property type="match status" value="1"/>
</dbReference>
<dbReference type="NCBIfam" id="NF001813">
    <property type="entry name" value="PRK00549.1"/>
    <property type="match status" value="1"/>
</dbReference>
<keyword evidence="3" id="KW-0378">Hydrolase</keyword>
<dbReference type="InterPro" id="IPR008135">
    <property type="entry name" value="Competence-induced_CinA"/>
</dbReference>
<evidence type="ECO:0000256" key="1">
    <source>
        <dbReference type="HAMAP-Rule" id="MF_00226"/>
    </source>
</evidence>
<dbReference type="PANTHER" id="PTHR13939:SF0">
    <property type="entry name" value="NMN AMIDOHYDROLASE-LIKE PROTEIN YFAY"/>
    <property type="match status" value="1"/>
</dbReference>
<dbReference type="Pfam" id="PF02464">
    <property type="entry name" value="CinA"/>
    <property type="match status" value="1"/>
</dbReference>
<dbReference type="InterPro" id="IPR041424">
    <property type="entry name" value="CinA_KH"/>
</dbReference>
<dbReference type="InterPro" id="IPR001453">
    <property type="entry name" value="MoaB/Mog_dom"/>
</dbReference>
<accession>A0ABS2RBT7</accession>
<gene>
    <name evidence="1" type="primary">cinA</name>
    <name evidence="3" type="ORF">JOC94_003680</name>
</gene>
<evidence type="ECO:0000313" key="3">
    <source>
        <dbReference type="EMBL" id="MBM7716659.1"/>
    </source>
</evidence>
<dbReference type="Gene3D" id="3.40.980.10">
    <property type="entry name" value="MoaB/Mog-like domain"/>
    <property type="match status" value="1"/>
</dbReference>
<dbReference type="RefSeq" id="WP_205179987.1">
    <property type="nucleotide sequence ID" value="NZ_JAFBFH010000030.1"/>
</dbReference>
<evidence type="ECO:0000259" key="2">
    <source>
        <dbReference type="SMART" id="SM00852"/>
    </source>
</evidence>
<dbReference type="Gene3D" id="3.30.70.2860">
    <property type="match status" value="1"/>
</dbReference>
<name>A0ABS2RBT7_9BACI</name>
<protein>
    <recommendedName>
        <fullName evidence="1">Putative competence-damage inducible protein</fullName>
    </recommendedName>
</protein>
<dbReference type="HAMAP" id="MF_00226_B">
    <property type="entry name" value="CinA_B"/>
    <property type="match status" value="1"/>
</dbReference>
<dbReference type="PIRSF" id="PIRSF006728">
    <property type="entry name" value="CinA"/>
    <property type="match status" value="1"/>
</dbReference>
<comment type="caution">
    <text evidence="3">The sequence shown here is derived from an EMBL/GenBank/DDBJ whole genome shotgun (WGS) entry which is preliminary data.</text>
</comment>
<reference evidence="3 4" key="1">
    <citation type="submission" date="2021-01" db="EMBL/GenBank/DDBJ databases">
        <title>Genomic Encyclopedia of Type Strains, Phase IV (KMG-IV): sequencing the most valuable type-strain genomes for metagenomic binning, comparative biology and taxonomic classification.</title>
        <authorList>
            <person name="Goeker M."/>
        </authorList>
    </citation>
    <scope>NUCLEOTIDE SEQUENCE [LARGE SCALE GENOMIC DNA]</scope>
    <source>
        <strain evidence="3 4">DSM 105453</strain>
    </source>
</reference>
<dbReference type="InterPro" id="IPR036425">
    <property type="entry name" value="MoaB/Mog-like_dom_sf"/>
</dbReference>
<dbReference type="InterPro" id="IPR050101">
    <property type="entry name" value="CinA"/>
</dbReference>
<dbReference type="Gene3D" id="3.90.950.20">
    <property type="entry name" value="CinA-like"/>
    <property type="match status" value="1"/>
</dbReference>
<proteinExistence type="inferred from homology"/>
<dbReference type="Pfam" id="PF00994">
    <property type="entry name" value="MoCF_biosynth"/>
    <property type="match status" value="1"/>
</dbReference>
<dbReference type="SUPFAM" id="SSF53218">
    <property type="entry name" value="Molybdenum cofactor biosynthesis proteins"/>
    <property type="match status" value="1"/>
</dbReference>
<keyword evidence="4" id="KW-1185">Reference proteome</keyword>
<comment type="similarity">
    <text evidence="1">Belongs to the CinA family.</text>
</comment>
<dbReference type="InterPro" id="IPR036653">
    <property type="entry name" value="CinA-like_C"/>
</dbReference>
<dbReference type="EMBL" id="JAFBFH010000030">
    <property type="protein sequence ID" value="MBM7716659.1"/>
    <property type="molecule type" value="Genomic_DNA"/>
</dbReference>
<dbReference type="NCBIfam" id="TIGR00200">
    <property type="entry name" value="cinA_nterm"/>
    <property type="match status" value="1"/>
</dbReference>
<dbReference type="Proteomes" id="UP000823485">
    <property type="component" value="Unassembled WGS sequence"/>
</dbReference>